<sequence length="125" mass="11830">MGTVQYTPRAYANGDNVTVTAKTPIDAGHLVVVDATSAPGALVAEHASASAPTVLGVAWADAPAAGDLVAIACTGIVRVVAGATITAGTRVAAGAGGVVVPAGANPVVGYALTGAASGGLVEVQL</sequence>
<protein>
    <recommendedName>
        <fullName evidence="3">DUF2190 domain-containing protein</fullName>
    </recommendedName>
</protein>
<organism evidence="1 2">
    <name type="scientific">Gordonia alkanivorans NBRC 16433</name>
    <dbReference type="NCBI Taxonomy" id="1027371"/>
    <lineage>
        <taxon>Bacteria</taxon>
        <taxon>Bacillati</taxon>
        <taxon>Actinomycetota</taxon>
        <taxon>Actinomycetes</taxon>
        <taxon>Mycobacteriales</taxon>
        <taxon>Gordoniaceae</taxon>
        <taxon>Gordonia</taxon>
    </lineage>
</organism>
<accession>F9VVE3</accession>
<name>F9VVE3_9ACTN</name>
<evidence type="ECO:0000313" key="2">
    <source>
        <dbReference type="Proteomes" id="UP000003558"/>
    </source>
</evidence>
<dbReference type="RefSeq" id="WP_006358704.1">
    <property type="nucleotide sequence ID" value="NZ_BACI01000056.1"/>
</dbReference>
<comment type="caution">
    <text evidence="1">The sequence shown here is derived from an EMBL/GenBank/DDBJ whole genome shotgun (WGS) entry which is preliminary data.</text>
</comment>
<dbReference type="Proteomes" id="UP000003558">
    <property type="component" value="Unassembled WGS sequence"/>
</dbReference>
<dbReference type="EMBL" id="BACI01000056">
    <property type="protein sequence ID" value="GAA12572.1"/>
    <property type="molecule type" value="Genomic_DNA"/>
</dbReference>
<proteinExistence type="predicted"/>
<evidence type="ECO:0008006" key="3">
    <source>
        <dbReference type="Google" id="ProtNLM"/>
    </source>
</evidence>
<dbReference type="AlphaFoldDB" id="F9VVE3"/>
<dbReference type="STRING" id="1027371.GOALK_056_00050"/>
<evidence type="ECO:0000313" key="1">
    <source>
        <dbReference type="EMBL" id="GAA12572.1"/>
    </source>
</evidence>
<gene>
    <name evidence="1" type="ORF">GOALK_056_00050</name>
</gene>
<reference evidence="1 2" key="1">
    <citation type="submission" date="2011-05" db="EMBL/GenBank/DDBJ databases">
        <title>Whole genome shotgun sequence of Gordonia alkanivorans NBRC 16433.</title>
        <authorList>
            <person name="Hosoyama A."/>
            <person name="Nakamura S."/>
            <person name="Takarada H."/>
            <person name="Tsuchikane K."/>
            <person name="Yamazaki S."/>
            <person name="Fujita N."/>
        </authorList>
    </citation>
    <scope>NUCLEOTIDE SEQUENCE [LARGE SCALE GENOMIC DNA]</scope>
    <source>
        <strain evidence="1 2">NBRC 16433</strain>
    </source>
</reference>